<dbReference type="EMBL" id="WNJL01000050">
    <property type="protein sequence ID" value="NDU43879.1"/>
    <property type="molecule type" value="Genomic_DNA"/>
</dbReference>
<evidence type="ECO:0000259" key="6">
    <source>
        <dbReference type="PROSITE" id="PS51935"/>
    </source>
</evidence>
<dbReference type="Gene3D" id="3.90.1720.10">
    <property type="entry name" value="endopeptidase domain like (from Nostoc punctiforme)"/>
    <property type="match status" value="1"/>
</dbReference>
<keyword evidence="5" id="KW-0732">Signal</keyword>
<feature type="chain" id="PRO_5032892643" evidence="5">
    <location>
        <begin position="26"/>
        <end position="330"/>
    </location>
</feature>
<evidence type="ECO:0000256" key="4">
    <source>
        <dbReference type="ARBA" id="ARBA00022807"/>
    </source>
</evidence>
<name>A0A845UCJ9_9PROT</name>
<keyword evidence="3 7" id="KW-0378">Hydrolase</keyword>
<keyword evidence="2" id="KW-0645">Protease</keyword>
<dbReference type="RefSeq" id="WP_163099369.1">
    <property type="nucleotide sequence ID" value="NZ_CP127523.1"/>
</dbReference>
<dbReference type="PANTHER" id="PTHR47053">
    <property type="entry name" value="MUREIN DD-ENDOPEPTIDASE MEPH-RELATED"/>
    <property type="match status" value="1"/>
</dbReference>
<dbReference type="GO" id="GO:0006508">
    <property type="term" value="P:proteolysis"/>
    <property type="evidence" value="ECO:0007669"/>
    <property type="project" value="UniProtKB-KW"/>
</dbReference>
<keyword evidence="4" id="KW-0788">Thiol protease</keyword>
<evidence type="ECO:0000256" key="3">
    <source>
        <dbReference type="ARBA" id="ARBA00022801"/>
    </source>
</evidence>
<dbReference type="InterPro" id="IPR000064">
    <property type="entry name" value="NLP_P60_dom"/>
</dbReference>
<dbReference type="Pfam" id="PF00877">
    <property type="entry name" value="NLPC_P60"/>
    <property type="match status" value="1"/>
</dbReference>
<feature type="domain" description="NlpC/P60" evidence="6">
    <location>
        <begin position="202"/>
        <end position="325"/>
    </location>
</feature>
<feature type="signal peptide" evidence="5">
    <location>
        <begin position="1"/>
        <end position="25"/>
    </location>
</feature>
<dbReference type="SUPFAM" id="SSF54001">
    <property type="entry name" value="Cysteine proteinases"/>
    <property type="match status" value="1"/>
</dbReference>
<organism evidence="7">
    <name type="scientific">Acidithiobacillus ferrianus</name>
    <dbReference type="NCBI Taxonomy" id="2678518"/>
    <lineage>
        <taxon>Bacteria</taxon>
        <taxon>Pseudomonadati</taxon>
        <taxon>Pseudomonadota</taxon>
        <taxon>Acidithiobacillia</taxon>
        <taxon>Acidithiobacillales</taxon>
        <taxon>Acidithiobacillaceae</taxon>
        <taxon>Acidithiobacillus</taxon>
    </lineage>
</organism>
<gene>
    <name evidence="7" type="ORF">GL267_14960</name>
</gene>
<dbReference type="InterPro" id="IPR038765">
    <property type="entry name" value="Papain-like_cys_pep_sf"/>
</dbReference>
<accession>A0A845UCJ9</accession>
<protein>
    <submittedName>
        <fullName evidence="7">Hydrolase Nlp/P60</fullName>
    </submittedName>
</protein>
<comment type="similarity">
    <text evidence="1">Belongs to the peptidase C40 family.</text>
</comment>
<sequence length="330" mass="35673">MKQKHRWQIAVCAWMLAGGIGVCQAAPYAVAHREAHRVSHRSQGGDYTTLTPMALQLLHLAPVEFAGVGAAPRTASAYVFKIRAFPARDPAKITSPIFVDQSLLRMKTGMAASGSPAVLFERPGVAPTGVMIAASTPAQSHLRLALEMLASQAYHWARHPLQALESSGDVAVGTRAATELADDIAQEGRSVVSENPSGADSWLSPRSLVVSALKFIGTPYRWGGMSPTSGFDCSGFVKYLLAKFDIRVPRTSYAQATELQKVSRMNLKPGDLVFFDTMHRPYSHVGIYIGHQHFVSAQTPSTGVQIASLNDPYWAARFDGARRLPISSLS</sequence>
<dbReference type="PROSITE" id="PS51935">
    <property type="entry name" value="NLPC_P60"/>
    <property type="match status" value="1"/>
</dbReference>
<proteinExistence type="inferred from homology"/>
<comment type="caution">
    <text evidence="7">The sequence shown here is derived from an EMBL/GenBank/DDBJ whole genome shotgun (WGS) entry which is preliminary data.</text>
</comment>
<evidence type="ECO:0000313" key="7">
    <source>
        <dbReference type="EMBL" id="NDU43879.1"/>
    </source>
</evidence>
<evidence type="ECO:0000256" key="5">
    <source>
        <dbReference type="SAM" id="SignalP"/>
    </source>
</evidence>
<evidence type="ECO:0000256" key="2">
    <source>
        <dbReference type="ARBA" id="ARBA00022670"/>
    </source>
</evidence>
<dbReference type="InterPro" id="IPR051202">
    <property type="entry name" value="Peptidase_C40"/>
</dbReference>
<dbReference type="AlphaFoldDB" id="A0A845UCJ9"/>
<evidence type="ECO:0000256" key="1">
    <source>
        <dbReference type="ARBA" id="ARBA00007074"/>
    </source>
</evidence>
<reference evidence="7" key="1">
    <citation type="submission" date="2019-11" db="EMBL/GenBank/DDBJ databases">
        <title>Acidithiobacillus ferrianus sp. nov.: a facultatively anaerobic and extremely acidophilic chemolithoautotroph.</title>
        <authorList>
            <person name="Norris P.R."/>
            <person name="Falagan C."/>
            <person name="Moya-Beltran A."/>
            <person name="Castro M."/>
            <person name="Quatrini R."/>
            <person name="Johnson D.B."/>
        </authorList>
    </citation>
    <scope>NUCLEOTIDE SEQUENCE [LARGE SCALE GENOMIC DNA]</scope>
    <source>
        <strain evidence="7">MG</strain>
    </source>
</reference>
<dbReference type="PANTHER" id="PTHR47053:SF1">
    <property type="entry name" value="MUREIN DD-ENDOPEPTIDASE MEPH-RELATED"/>
    <property type="match status" value="1"/>
</dbReference>
<dbReference type="GO" id="GO:0008234">
    <property type="term" value="F:cysteine-type peptidase activity"/>
    <property type="evidence" value="ECO:0007669"/>
    <property type="project" value="UniProtKB-KW"/>
</dbReference>